<dbReference type="GO" id="GO:0005666">
    <property type="term" value="C:RNA polymerase III complex"/>
    <property type="evidence" value="ECO:0007669"/>
    <property type="project" value="TreeGrafter"/>
</dbReference>
<dbReference type="FunFam" id="2.20.25.10:FF:000005">
    <property type="entry name" value="DNA-directed RNA polymerase subunit"/>
    <property type="match status" value="1"/>
</dbReference>
<evidence type="ECO:0000256" key="1">
    <source>
        <dbReference type="ARBA" id="ARBA00004123"/>
    </source>
</evidence>
<evidence type="ECO:0000256" key="7">
    <source>
        <dbReference type="ARBA" id="ARBA00023163"/>
    </source>
</evidence>
<dbReference type="GO" id="GO:0008270">
    <property type="term" value="F:zinc ion binding"/>
    <property type="evidence" value="ECO:0007669"/>
    <property type="project" value="UniProtKB-KW"/>
</dbReference>
<dbReference type="SMART" id="SM00661">
    <property type="entry name" value="RPOL9"/>
    <property type="match status" value="1"/>
</dbReference>
<dbReference type="Proteomes" id="UP000037035">
    <property type="component" value="Unassembled WGS sequence"/>
</dbReference>
<dbReference type="EMBL" id="LAVV01009646">
    <property type="protein sequence ID" value="KNZ50247.1"/>
    <property type="molecule type" value="Genomic_DNA"/>
</dbReference>
<dbReference type="VEuPathDB" id="FungiDB:VP01_452g4"/>
<keyword evidence="15" id="KW-1185">Reference proteome</keyword>
<evidence type="ECO:0000256" key="8">
    <source>
        <dbReference type="ARBA" id="ARBA00023242"/>
    </source>
</evidence>
<dbReference type="InterPro" id="IPR001529">
    <property type="entry name" value="Zn_ribbon_RPB9"/>
</dbReference>
<dbReference type="GO" id="GO:0003676">
    <property type="term" value="F:nucleic acid binding"/>
    <property type="evidence" value="ECO:0007669"/>
    <property type="project" value="InterPro"/>
</dbReference>
<dbReference type="Pfam" id="PF01096">
    <property type="entry name" value="Zn_ribbon_TFIIS"/>
    <property type="match status" value="1"/>
</dbReference>
<evidence type="ECO:0000256" key="12">
    <source>
        <dbReference type="RuleBase" id="RU003474"/>
    </source>
</evidence>
<dbReference type="CDD" id="cd10509">
    <property type="entry name" value="Zn-ribbon_RPC11"/>
    <property type="match status" value="1"/>
</dbReference>
<dbReference type="PROSITE" id="PS00466">
    <property type="entry name" value="ZF_TFIIS_1"/>
    <property type="match status" value="1"/>
</dbReference>
<dbReference type="Pfam" id="PF02150">
    <property type="entry name" value="Zn_ribbon_RPB9"/>
    <property type="match status" value="1"/>
</dbReference>
<organism evidence="14 15">
    <name type="scientific">Puccinia sorghi</name>
    <dbReference type="NCBI Taxonomy" id="27349"/>
    <lineage>
        <taxon>Eukaryota</taxon>
        <taxon>Fungi</taxon>
        <taxon>Dikarya</taxon>
        <taxon>Basidiomycota</taxon>
        <taxon>Pucciniomycotina</taxon>
        <taxon>Pucciniomycetes</taxon>
        <taxon>Pucciniales</taxon>
        <taxon>Pucciniaceae</taxon>
        <taxon>Puccinia</taxon>
    </lineage>
</organism>
<evidence type="ECO:0000256" key="3">
    <source>
        <dbReference type="ARBA" id="ARBA00022478"/>
    </source>
</evidence>
<keyword evidence="4 12" id="KW-0479">Metal-binding</keyword>
<evidence type="ECO:0000256" key="9">
    <source>
        <dbReference type="ARBA" id="ARBA00029985"/>
    </source>
</evidence>
<reference evidence="14 15" key="1">
    <citation type="submission" date="2015-08" db="EMBL/GenBank/DDBJ databases">
        <title>Next Generation Sequencing and Analysis of the Genome of Puccinia sorghi L Schw, the Causal Agent of Maize Common Rust.</title>
        <authorList>
            <person name="Rochi L."/>
            <person name="Burguener G."/>
            <person name="Darino M."/>
            <person name="Turjanski A."/>
            <person name="Kreff E."/>
            <person name="Dieguez M.J."/>
            <person name="Sacco F."/>
        </authorList>
    </citation>
    <scope>NUCLEOTIDE SEQUENCE [LARGE SCALE GENOMIC DNA]</scope>
    <source>
        <strain evidence="14 15">RO10H11247</strain>
    </source>
</reference>
<dbReference type="STRING" id="27349.A0A0L6UPS6"/>
<dbReference type="InterPro" id="IPR001222">
    <property type="entry name" value="Znf_TFIIS"/>
</dbReference>
<proteinExistence type="inferred from homology"/>
<sequence>MENCGGTSGRWRVVLGCPQELSESPAAAFLLGQQDTSALTIICLASSPVTGPHLPIDKNMLVKLEEVCQLMKLYCPTCSNMLVVSRATGENKFECSTCPYEYPILRNYTNRTVLTRKEADDVLGGEDAWKNVDQTEAQCPKCENNRAFYMQLQIRSADEPMTTFYRCTVLQCSAQWRD</sequence>
<dbReference type="InterPro" id="IPR012164">
    <property type="entry name" value="Rpa12/Rpb9/Rpc10/TFS"/>
</dbReference>
<feature type="domain" description="TFIIS-type" evidence="13">
    <location>
        <begin position="135"/>
        <end position="177"/>
    </location>
</feature>
<keyword evidence="7 12" id="KW-0804">Transcription</keyword>
<dbReference type="Gene3D" id="2.20.25.10">
    <property type="match status" value="1"/>
</dbReference>
<dbReference type="GO" id="GO:0003899">
    <property type="term" value="F:DNA-directed RNA polymerase activity"/>
    <property type="evidence" value="ECO:0007669"/>
    <property type="project" value="InterPro"/>
</dbReference>
<evidence type="ECO:0000256" key="10">
    <source>
        <dbReference type="ARBA" id="ARBA00078207"/>
    </source>
</evidence>
<accession>A0A0L6UPS6</accession>
<comment type="caution">
    <text evidence="14">The sequence shown here is derived from an EMBL/GenBank/DDBJ whole genome shotgun (WGS) entry which is preliminary data.</text>
</comment>
<protein>
    <recommendedName>
        <fullName evidence="2">DNA-directed RNA polymerase III subunit RPC10</fullName>
    </recommendedName>
    <alternativeName>
        <fullName evidence="10">DNA-directed RNA polymerases III 12.5 kDa polypeptide</fullName>
    </alternativeName>
    <alternativeName>
        <fullName evidence="9">RNA polymerase III subunit C11</fullName>
    </alternativeName>
</protein>
<evidence type="ECO:0000256" key="6">
    <source>
        <dbReference type="ARBA" id="ARBA00022833"/>
    </source>
</evidence>
<keyword evidence="3 12" id="KW-0240">DNA-directed RNA polymerase</keyword>
<dbReference type="PANTHER" id="PTHR11239">
    <property type="entry name" value="DNA-DIRECTED RNA POLYMERASE"/>
    <property type="match status" value="1"/>
</dbReference>
<dbReference type="PANTHER" id="PTHR11239:SF12">
    <property type="entry name" value="DNA-DIRECTED RNA POLYMERASE III SUBUNIT RPC10"/>
    <property type="match status" value="1"/>
</dbReference>
<evidence type="ECO:0000313" key="15">
    <source>
        <dbReference type="Proteomes" id="UP000037035"/>
    </source>
</evidence>
<name>A0A0L6UPS6_9BASI</name>
<dbReference type="InterPro" id="IPR034014">
    <property type="entry name" value="Zn_ribbon_RPC11_C"/>
</dbReference>
<keyword evidence="6" id="KW-0862">Zinc</keyword>
<evidence type="ECO:0000256" key="2">
    <source>
        <dbReference type="ARBA" id="ARBA00020093"/>
    </source>
</evidence>
<dbReference type="SUPFAM" id="SSF57783">
    <property type="entry name" value="Zinc beta-ribbon"/>
    <property type="match status" value="1"/>
</dbReference>
<keyword evidence="5 11" id="KW-0863">Zinc-finger</keyword>
<gene>
    <name evidence="14" type="ORF">VP01_452g4</name>
</gene>
<dbReference type="AlphaFoldDB" id="A0A0L6UPS6"/>
<evidence type="ECO:0000256" key="11">
    <source>
        <dbReference type="PROSITE-ProRule" id="PRU00472"/>
    </source>
</evidence>
<dbReference type="OrthoDB" id="282152at2759"/>
<dbReference type="PROSITE" id="PS51133">
    <property type="entry name" value="ZF_TFIIS_2"/>
    <property type="match status" value="1"/>
</dbReference>
<dbReference type="SMART" id="SM00440">
    <property type="entry name" value="ZnF_C2C2"/>
    <property type="match status" value="1"/>
</dbReference>
<dbReference type="GO" id="GO:0006386">
    <property type="term" value="P:termination of RNA polymerase III transcription"/>
    <property type="evidence" value="ECO:0007669"/>
    <property type="project" value="UniProtKB-ARBA"/>
</dbReference>
<comment type="similarity">
    <text evidence="12">Belongs to the archaeal rpoM/eukaryotic RPA12/RPB9/RPC11 RNA polymerase family.</text>
</comment>
<evidence type="ECO:0000313" key="14">
    <source>
        <dbReference type="EMBL" id="KNZ50247.1"/>
    </source>
</evidence>
<evidence type="ECO:0000259" key="13">
    <source>
        <dbReference type="PROSITE" id="PS51133"/>
    </source>
</evidence>
<evidence type="ECO:0000256" key="4">
    <source>
        <dbReference type="ARBA" id="ARBA00022723"/>
    </source>
</evidence>
<comment type="subcellular location">
    <subcellularLocation>
        <location evidence="1">Nucleus</location>
    </subcellularLocation>
</comment>
<keyword evidence="8" id="KW-0539">Nucleus</keyword>
<evidence type="ECO:0000256" key="5">
    <source>
        <dbReference type="ARBA" id="ARBA00022771"/>
    </source>
</evidence>